<dbReference type="AlphaFoldDB" id="A0A197KGY6"/>
<feature type="compositionally biased region" description="Basic and acidic residues" evidence="1">
    <location>
        <begin position="38"/>
        <end position="52"/>
    </location>
</feature>
<feature type="compositionally biased region" description="Polar residues" evidence="1">
    <location>
        <begin position="209"/>
        <end position="218"/>
    </location>
</feature>
<evidence type="ECO:0000313" key="3">
    <source>
        <dbReference type="Proteomes" id="UP000078512"/>
    </source>
</evidence>
<evidence type="ECO:0000256" key="1">
    <source>
        <dbReference type="SAM" id="MobiDB-lite"/>
    </source>
</evidence>
<dbReference type="SUPFAM" id="SSF52047">
    <property type="entry name" value="RNI-like"/>
    <property type="match status" value="1"/>
</dbReference>
<organism evidence="2 3">
    <name type="scientific">Linnemannia elongata AG-77</name>
    <dbReference type="NCBI Taxonomy" id="1314771"/>
    <lineage>
        <taxon>Eukaryota</taxon>
        <taxon>Fungi</taxon>
        <taxon>Fungi incertae sedis</taxon>
        <taxon>Mucoromycota</taxon>
        <taxon>Mortierellomycotina</taxon>
        <taxon>Mortierellomycetes</taxon>
        <taxon>Mortierellales</taxon>
        <taxon>Mortierellaceae</taxon>
        <taxon>Linnemannia</taxon>
    </lineage>
</organism>
<gene>
    <name evidence="2" type="ORF">K457DRAFT_1859377</name>
</gene>
<name>A0A197KGY6_9FUNG</name>
<feature type="region of interest" description="Disordered" evidence="1">
    <location>
        <begin position="19"/>
        <end position="52"/>
    </location>
</feature>
<dbReference type="Proteomes" id="UP000078512">
    <property type="component" value="Unassembled WGS sequence"/>
</dbReference>
<evidence type="ECO:0000313" key="2">
    <source>
        <dbReference type="EMBL" id="OAQ36800.1"/>
    </source>
</evidence>
<keyword evidence="3" id="KW-1185">Reference proteome</keyword>
<evidence type="ECO:0008006" key="4">
    <source>
        <dbReference type="Google" id="ProtNLM"/>
    </source>
</evidence>
<dbReference type="OrthoDB" id="2418214at2759"/>
<proteinExistence type="predicted"/>
<feature type="compositionally biased region" description="Pro residues" evidence="1">
    <location>
        <begin position="220"/>
        <end position="235"/>
    </location>
</feature>
<feature type="region of interest" description="Disordered" evidence="1">
    <location>
        <begin position="188"/>
        <end position="235"/>
    </location>
</feature>
<accession>A0A197KGY6</accession>
<sequence length="789" mass="89250">MAKKQKKGAVLALELMQTQQRGIFGPSPPQTPSITNHDAPKDPQRQHDEHPSMDEYQTFQCGSNLQPLAVRWDTARQYHYSRLKDVQEVFPNAVRFKRRGIIILYMEDENEETIEPRRIMHYPGDIIEVVTNASSEYNPQPPPTTHMQGMNSPYIAAAAVVPGIVRPRPLSSPPLVNNVQVLTSPPMLNNQPVFSPPPPSSLPAPSAELFTQSGTTQRSPSPPQHHFPSSYPSPEPDFEIVEKEDTTITCPVAKKEDTAVTNPVAKKEDTAVTNPVAKKEDTVVTDPIPKMISVSNDLRHLIENSNGTYDEETGKIALTLTSSAALKQFFKKLVKDAKKTRQLDVTLDYNFGASDSEHLVNKIYKTDIALLRLDLKGTWDEQPEQVKESLNFKYHKIHTLLWDKNLKGLILENATYFGLRANLPPAHTLYSGLRLLHFLTKIESSSESHLCKLLLACPNLHDLRLGNFQIKGQMHPKMEVVIGNLKKLKTLHIYNTTYSPDIPEEDKTNHRWKTIPQSDKPIKNIVRTGHGVNQARLQVVIGRSAGVIEVLMLQYLMVPGRPLELRASDTIVQPYAKLTHLDLQVFLSPSSLAILRQTLPQLNLIHLGINSHSKELLKHVKFETLESISLTGLSEADLNRIRSESLKNFASWKLKTIRLRDIHNIQALMFLLALPMRRIFLSKPSLESLKETLAHLDFSELEVLSILTSEYDWSTEEILATQAEKFNDRMKVELCRPFGEFKSDIYDENARPLVATKQRLARGRVEVLSIFLQHERYMQAILPAHSIGN</sequence>
<reference evidence="2 3" key="1">
    <citation type="submission" date="2016-05" db="EMBL/GenBank/DDBJ databases">
        <title>Genome sequencing reveals origins of a unique bacterial endosymbiosis in the earliest lineages of terrestrial Fungi.</title>
        <authorList>
            <consortium name="DOE Joint Genome Institute"/>
            <person name="Uehling J."/>
            <person name="Gryganskyi A."/>
            <person name="Hameed K."/>
            <person name="Tschaplinski T."/>
            <person name="Misztal P."/>
            <person name="Wu S."/>
            <person name="Desiro A."/>
            <person name="Vande Pol N."/>
            <person name="Du Z.-Y."/>
            <person name="Zienkiewicz A."/>
            <person name="Zienkiewicz K."/>
            <person name="Morin E."/>
            <person name="Tisserant E."/>
            <person name="Splivallo R."/>
            <person name="Hainaut M."/>
            <person name="Henrissat B."/>
            <person name="Ohm R."/>
            <person name="Kuo A."/>
            <person name="Yan J."/>
            <person name="Lipzen A."/>
            <person name="Nolan M."/>
            <person name="Labutti K."/>
            <person name="Barry K."/>
            <person name="Goldstein A."/>
            <person name="Labbe J."/>
            <person name="Schadt C."/>
            <person name="Tuskan G."/>
            <person name="Grigoriev I."/>
            <person name="Martin F."/>
            <person name="Vilgalys R."/>
            <person name="Bonito G."/>
        </authorList>
    </citation>
    <scope>NUCLEOTIDE SEQUENCE [LARGE SCALE GENOMIC DNA]</scope>
    <source>
        <strain evidence="2 3">AG-77</strain>
    </source>
</reference>
<dbReference type="EMBL" id="KV442011">
    <property type="protein sequence ID" value="OAQ36800.1"/>
    <property type="molecule type" value="Genomic_DNA"/>
</dbReference>
<protein>
    <recommendedName>
        <fullName evidence="4">RNI-like protein</fullName>
    </recommendedName>
</protein>